<protein>
    <recommendedName>
        <fullName evidence="1">cDENN domain-containing protein</fullName>
    </recommendedName>
</protein>
<dbReference type="Pfam" id="PF02141">
    <property type="entry name" value="DENN"/>
    <property type="match status" value="1"/>
</dbReference>
<dbReference type="InterPro" id="IPR043153">
    <property type="entry name" value="DENN_C"/>
</dbReference>
<accession>A0ABQ9YL38</accession>
<dbReference type="EMBL" id="JARBJD010000002">
    <property type="protein sequence ID" value="KAK2964469.1"/>
    <property type="molecule type" value="Genomic_DNA"/>
</dbReference>
<evidence type="ECO:0000313" key="3">
    <source>
        <dbReference type="Proteomes" id="UP001281761"/>
    </source>
</evidence>
<dbReference type="Gene3D" id="3.40.50.11500">
    <property type="match status" value="1"/>
</dbReference>
<dbReference type="PANTHER" id="PTHR15288">
    <property type="entry name" value="DENN DOMAIN-CONTAINING PROTEIN 2"/>
    <property type="match status" value="1"/>
</dbReference>
<feature type="domain" description="cDENN" evidence="1">
    <location>
        <begin position="121"/>
        <end position="324"/>
    </location>
</feature>
<proteinExistence type="predicted"/>
<comment type="caution">
    <text evidence="2">The sequence shown here is derived from an EMBL/GenBank/DDBJ whole genome shotgun (WGS) entry which is preliminary data.</text>
</comment>
<dbReference type="Proteomes" id="UP001281761">
    <property type="component" value="Unassembled WGS sequence"/>
</dbReference>
<evidence type="ECO:0000259" key="1">
    <source>
        <dbReference type="SMART" id="SM00799"/>
    </source>
</evidence>
<dbReference type="SMART" id="SM00799">
    <property type="entry name" value="DENN"/>
    <property type="match status" value="1"/>
</dbReference>
<reference evidence="2 3" key="1">
    <citation type="journal article" date="2022" name="bioRxiv">
        <title>Genomics of Preaxostyla Flagellates Illuminates Evolutionary Transitions and the Path Towards Mitochondrial Loss.</title>
        <authorList>
            <person name="Novak L.V.F."/>
            <person name="Treitli S.C."/>
            <person name="Pyrih J."/>
            <person name="Halakuc P."/>
            <person name="Pipaliya S.V."/>
            <person name="Vacek V."/>
            <person name="Brzon O."/>
            <person name="Soukal P."/>
            <person name="Eme L."/>
            <person name="Dacks J.B."/>
            <person name="Karnkowska A."/>
            <person name="Elias M."/>
            <person name="Hampl V."/>
        </authorList>
    </citation>
    <scope>NUCLEOTIDE SEQUENCE [LARGE SCALE GENOMIC DNA]</scope>
    <source>
        <strain evidence="2">NAU3</strain>
        <tissue evidence="2">Gut</tissue>
    </source>
</reference>
<dbReference type="InterPro" id="IPR051942">
    <property type="entry name" value="DENN_domain_containing_2"/>
</dbReference>
<sequence length="632" mass="71500">MSFLSDPQFDGTSTLFDGFLACYLDQNPVPVLDGGPSTDLSQSYLTMHFKSTVIKPKKIHSYFYHKDLSSKIIKQLVFPEAESRLHKLKFSPERYVSCCVRNIIGEFWVYTFRTPLPSLPTMIISLSFVTHNFSMAFYFSLLDSLFHSLQFSLEGQDMSPFSSFNPISTLDAELKFSIPMLLEKYSYPKPGESISLSLRGLTHESFAVVHRPLEHLGISLDLTPISILQNLTPQDFLSIDTALLMGQSVCVVGESLREISILCVLLRYMLYPFKWSTVFFPTFPVVQLLNLEAPSPMVVGLLRQDFKGSEEYLGRFIVIDMLERCVYYPHNTEELEDIMILPNAHQLFHNAPSIPPPSNRFSSTHLHLPVKFFQTTAPAVLRPQFHPFYNMALVKIKELSTLPPPSSDTLSPLGNKSGSNIFLRLLYIMCVYHAGLIMEWRYACRGAVLDIDALISLTEKTITDDVLCHAAGKDDVVHFSTLDIGTAVNPLDIVELTRKFYQVLFDSASVHDLCFDCIQLQKVGERTFSFPMGEILEGKLSDSQLSKSTVLKEKVRRHTELEDALDLEPSASPPQKNPHAVSPQQRVFLACVNKLIDRIQVCLNEASLLDASPKLNPFEMRAFDNWLQLTLQ</sequence>
<keyword evidence="3" id="KW-1185">Reference proteome</keyword>
<dbReference type="PANTHER" id="PTHR15288:SF0">
    <property type="entry name" value="UDENN DOMAIN-CONTAINING PROTEIN"/>
    <property type="match status" value="1"/>
</dbReference>
<gene>
    <name evidence="2" type="ORF">BLNAU_385</name>
</gene>
<evidence type="ECO:0000313" key="2">
    <source>
        <dbReference type="EMBL" id="KAK2964469.1"/>
    </source>
</evidence>
<name>A0ABQ9YL38_9EUKA</name>
<dbReference type="InterPro" id="IPR001194">
    <property type="entry name" value="cDENN_dom"/>
</dbReference>
<organism evidence="2 3">
    <name type="scientific">Blattamonas nauphoetae</name>
    <dbReference type="NCBI Taxonomy" id="2049346"/>
    <lineage>
        <taxon>Eukaryota</taxon>
        <taxon>Metamonada</taxon>
        <taxon>Preaxostyla</taxon>
        <taxon>Oxymonadida</taxon>
        <taxon>Blattamonas</taxon>
    </lineage>
</organism>